<dbReference type="Pfam" id="PF10117">
    <property type="entry name" value="McrBC"/>
    <property type="match status" value="1"/>
</dbReference>
<dbReference type="InterPro" id="IPR019292">
    <property type="entry name" value="McrC"/>
</dbReference>
<dbReference type="OrthoDB" id="307209at2"/>
<dbReference type="PANTHER" id="PTHR38733">
    <property type="entry name" value="PROTEIN MCRC"/>
    <property type="match status" value="1"/>
</dbReference>
<dbReference type="EMBL" id="MSDF01000052">
    <property type="protein sequence ID" value="OPA86274.1"/>
    <property type="molecule type" value="Genomic_DNA"/>
</dbReference>
<organism evidence="1 2">
    <name type="scientific">Pseudomonas fluorescens</name>
    <dbReference type="NCBI Taxonomy" id="294"/>
    <lineage>
        <taxon>Bacteria</taxon>
        <taxon>Pseudomonadati</taxon>
        <taxon>Pseudomonadota</taxon>
        <taxon>Gammaproteobacteria</taxon>
        <taxon>Pseudomonadales</taxon>
        <taxon>Pseudomonadaceae</taxon>
        <taxon>Pseudomonas</taxon>
    </lineage>
</organism>
<dbReference type="GO" id="GO:0004519">
    <property type="term" value="F:endonuclease activity"/>
    <property type="evidence" value="ECO:0007669"/>
    <property type="project" value="UniProtKB-KW"/>
</dbReference>
<reference evidence="1 2" key="1">
    <citation type="submission" date="2016-12" db="EMBL/GenBank/DDBJ databases">
        <title>Draft genome sequences of seven strains of Pseudomonas fluorescens that produce 4-formylaminooxyvinylglycine.</title>
        <authorList>
            <person name="Okrent R.A."/>
            <person name="Manning V.A."/>
            <person name="Trippe K.M."/>
        </authorList>
    </citation>
    <scope>NUCLEOTIDE SEQUENCE [LARGE SCALE GENOMIC DNA]</scope>
    <source>
        <strain evidence="1 2">P5A</strain>
    </source>
</reference>
<protein>
    <submittedName>
        <fullName evidence="1">Restriction endonuclease</fullName>
    </submittedName>
</protein>
<name>A0A1T2Y2J3_PSEFL</name>
<gene>
    <name evidence="1" type="ORF">BFW87_26395</name>
</gene>
<keyword evidence="1" id="KW-0540">Nuclease</keyword>
<accession>A0A1T2Y2J3</accession>
<evidence type="ECO:0000313" key="1">
    <source>
        <dbReference type="EMBL" id="OPA86274.1"/>
    </source>
</evidence>
<sequence>MSRSITVREYARLTTDEIESSLDRAQIPPSAFTWLCDLNDSFTKAGTPLAQIAGQCWLRLDNFVGVLESPCGTRLEILPKHFEKDDCIKQSRKLLCKMIQTAFNLKTRRVGPADLMLFDAPLSEWVMLQFLVELDYLVKRGLRFDYQRVEEEQRYLRGQLDIARQIRQPPGRQHQFQLRHDVFLPDRPENRLLILALQKVCKTTQQPDSWRLAHELRGLLHELPASRDVNADLKLWRNDRLMAHYQPVKPWCELVLGEGMPTAVSGGWHGISLLFPMEKLFERYVETCLRATLPASATLQRQVNEEFLCLHNEERMFQLKPDMLIAQNDRRWVLDTKWKRLDKSTNRYGLSQSDFYQLFAYGQRYLNDQSQGEMLLIYPRKASFNQPLPEFRFSSQLRLWVVPFDLESGMLVDREPEPLPLWRDDFTGSFSAEESVSR</sequence>
<comment type="caution">
    <text evidence="1">The sequence shown here is derived from an EMBL/GenBank/DDBJ whole genome shotgun (WGS) entry which is preliminary data.</text>
</comment>
<proteinExistence type="predicted"/>
<keyword evidence="1" id="KW-0255">Endonuclease</keyword>
<dbReference type="AlphaFoldDB" id="A0A1T2Y2J3"/>
<keyword evidence="1" id="KW-0378">Hydrolase</keyword>
<dbReference type="RefSeq" id="WP_078742645.1">
    <property type="nucleotide sequence ID" value="NZ_MSDF01000052.1"/>
</dbReference>
<evidence type="ECO:0000313" key="2">
    <source>
        <dbReference type="Proteomes" id="UP000190965"/>
    </source>
</evidence>
<dbReference type="Proteomes" id="UP000190965">
    <property type="component" value="Unassembled WGS sequence"/>
</dbReference>
<dbReference type="PANTHER" id="PTHR38733:SF1">
    <property type="entry name" value="TYPE IV METHYL-DIRECTED RESTRICTION ENZYME ECOKMCRBC"/>
    <property type="match status" value="1"/>
</dbReference>
<dbReference type="REBASE" id="198919">
    <property type="entry name" value="PflP5AMcrBCP"/>
</dbReference>